<keyword evidence="4" id="KW-1185">Reference proteome</keyword>
<accession>A0A512J9D8</accession>
<reference evidence="2" key="4">
    <citation type="submission" date="2023-01" db="EMBL/GenBank/DDBJ databases">
        <title>Draft genome sequence of Methylobacterium oxalidis strain NBRC 107715.</title>
        <authorList>
            <person name="Sun Q."/>
            <person name="Mori K."/>
        </authorList>
    </citation>
    <scope>NUCLEOTIDE SEQUENCE</scope>
    <source>
        <strain evidence="2">NBRC 107715</strain>
    </source>
</reference>
<dbReference type="EMBL" id="BSPK01000111">
    <property type="protein sequence ID" value="GLS67247.1"/>
    <property type="molecule type" value="Genomic_DNA"/>
</dbReference>
<sequence>MFAIMMAAVVGGPLTSALLWDHGAVIALAAAPFGGSLSGLMAAWLITVLRARSDGDAAARGVRPVPQSLPGGW</sequence>
<comment type="caution">
    <text evidence="1">The sequence shown here is derived from an EMBL/GenBank/DDBJ whole genome shotgun (WGS) entry which is preliminary data.</text>
</comment>
<dbReference type="AlphaFoldDB" id="A0A512J9D8"/>
<reference evidence="4" key="2">
    <citation type="journal article" date="2019" name="Int. J. Syst. Evol. Microbiol.">
        <title>The Global Catalogue of Microorganisms (GCM) 10K type strain sequencing project: providing services to taxonomists for standard genome sequencing and annotation.</title>
        <authorList>
            <consortium name="The Broad Institute Genomics Platform"/>
            <consortium name="The Broad Institute Genome Sequencing Center for Infectious Disease"/>
            <person name="Wu L."/>
            <person name="Ma J."/>
        </authorList>
    </citation>
    <scope>NUCLEOTIDE SEQUENCE [LARGE SCALE GENOMIC DNA]</scope>
    <source>
        <strain evidence="4">NBRC 107715</strain>
    </source>
</reference>
<reference evidence="1 3" key="3">
    <citation type="submission" date="2019-07" db="EMBL/GenBank/DDBJ databases">
        <title>Whole genome shotgun sequence of Methylobacterium oxalidis NBRC 107715.</title>
        <authorList>
            <person name="Hosoyama A."/>
            <person name="Uohara A."/>
            <person name="Ohji S."/>
            <person name="Ichikawa N."/>
        </authorList>
    </citation>
    <scope>NUCLEOTIDE SEQUENCE [LARGE SCALE GENOMIC DNA]</scope>
    <source>
        <strain evidence="1 3">NBRC 107715</strain>
    </source>
</reference>
<dbReference type="Proteomes" id="UP000321960">
    <property type="component" value="Unassembled WGS sequence"/>
</dbReference>
<gene>
    <name evidence="2" type="ORF">GCM10007888_56300</name>
    <name evidence="1" type="ORF">MOX02_46180</name>
</gene>
<dbReference type="OrthoDB" id="8005511at2"/>
<reference evidence="2" key="1">
    <citation type="journal article" date="2014" name="Int. J. Syst. Evol. Microbiol.">
        <title>Complete genome of a new Firmicutes species belonging to the dominant human colonic microbiota ('Ruminococcus bicirculans') reveals two chromosomes and a selective capacity to utilize plant glucans.</title>
        <authorList>
            <consortium name="NISC Comparative Sequencing Program"/>
            <person name="Wegmann U."/>
            <person name="Louis P."/>
            <person name="Goesmann A."/>
            <person name="Henrissat B."/>
            <person name="Duncan S.H."/>
            <person name="Flint H.J."/>
        </authorList>
    </citation>
    <scope>NUCLEOTIDE SEQUENCE</scope>
    <source>
        <strain evidence="2">NBRC 107715</strain>
    </source>
</reference>
<evidence type="ECO:0000313" key="1">
    <source>
        <dbReference type="EMBL" id="GEP06580.1"/>
    </source>
</evidence>
<dbReference type="EMBL" id="BJZU01000107">
    <property type="protein sequence ID" value="GEP06580.1"/>
    <property type="molecule type" value="Genomic_DNA"/>
</dbReference>
<dbReference type="RefSeq" id="WP_147028114.1">
    <property type="nucleotide sequence ID" value="NZ_BJZU01000107.1"/>
</dbReference>
<protein>
    <submittedName>
        <fullName evidence="1">Uncharacterized protein</fullName>
    </submittedName>
</protein>
<dbReference type="Proteomes" id="UP001156856">
    <property type="component" value="Unassembled WGS sequence"/>
</dbReference>
<proteinExistence type="predicted"/>
<evidence type="ECO:0000313" key="4">
    <source>
        <dbReference type="Proteomes" id="UP001156856"/>
    </source>
</evidence>
<organism evidence="1 3">
    <name type="scientific">Methylobacterium oxalidis</name>
    <dbReference type="NCBI Taxonomy" id="944322"/>
    <lineage>
        <taxon>Bacteria</taxon>
        <taxon>Pseudomonadati</taxon>
        <taxon>Pseudomonadota</taxon>
        <taxon>Alphaproteobacteria</taxon>
        <taxon>Hyphomicrobiales</taxon>
        <taxon>Methylobacteriaceae</taxon>
        <taxon>Methylobacterium</taxon>
    </lineage>
</organism>
<evidence type="ECO:0000313" key="2">
    <source>
        <dbReference type="EMBL" id="GLS67247.1"/>
    </source>
</evidence>
<evidence type="ECO:0000313" key="3">
    <source>
        <dbReference type="Proteomes" id="UP000321960"/>
    </source>
</evidence>
<name>A0A512J9D8_9HYPH</name>